<accession>A0ACA9ULM9</accession>
<organism evidence="1 2">
    <name type="scientific">Clonostachys rosea f. rosea IK726</name>
    <dbReference type="NCBI Taxonomy" id="1349383"/>
    <lineage>
        <taxon>Eukaryota</taxon>
        <taxon>Fungi</taxon>
        <taxon>Dikarya</taxon>
        <taxon>Ascomycota</taxon>
        <taxon>Pezizomycotina</taxon>
        <taxon>Sordariomycetes</taxon>
        <taxon>Hypocreomycetidae</taxon>
        <taxon>Hypocreales</taxon>
        <taxon>Bionectriaceae</taxon>
        <taxon>Clonostachys</taxon>
    </lineage>
</organism>
<sequence>MSAPKATSKLTPTSQWSGRMCDYPLPEHPPGSGPRLEQWTGWEAWDRYCDVRQQADWLRLLIDILMPLLDAYYSQDKNHPGFIKIAKVDFPNPPDLENYNYDETHEYLKECYSKILDIALPDKVHKSEKGPRTRQTTLGNYLSLYQPLQVSTSASTIRLLELCPAFAEDDTIRMRLFTAELDKTTAGDYEALSYAWEEPSASGQKESVYVNGFKIKVTSNLFSALSSLRKPSTSRLLWIDSICINQADVRERQHQVQLMARIYTGAKRVIVYLGPSTPATNTVLRVLQSPASQTFPENGDSPELDLNFSRLCHDAETELIEGFIDITSRSWWSRVWVLQEYILHKKEPLIYCGRLHVSNRTFSQNFSRLFSWVEHRRRHPTTLKGCTGEACKIAHLSSSSNDTLTPAAQKAEENDLSQNENHEQKLDLKLGRDAMFPARSSIGREWTKWARQVWKVRQVLRGRQICGAISSGRLVVVGRDSRSTSPHDIVYGLRELRDPLFRSIFPPDYMMPLSMLFTRYAAFMIIVYRHIDMFWYYPYRLRDRTQSDGQTTLGASFQDIPSWVPDFTRPRSYRCEEGHPQQLKRKNEEWNSTARIFNHTLLMNGLLLDEIVDVFPLPSNDPFLLLQQLWYVERKFWDPEYLREKPPEHKEEDGLSKGIFHKMLDHLGGVLTLPSVAWSASNPDPMTDSVSVVDVLEGVMILRSVVDEEYLSFREKIPQVADIILANEGSKTSSIYGREAAGTTAHLSSELGDLSLNEENIIPKSKDERQMLINKIEYRLLDLLTFLDEEHRWTDFVGICIFDYDNFRSQVIHRLSMWSAQRLGDLFGGKPGFEHLLQDPGPRENTARWAVTHRPFYYTEYIDAIDNNHHPMEIRMREAFIVGLATRIHKVMANMVGLEGTKTFESFDTGDVRKDLPDAKNGRSPLIFLSPILESSETDKNQHHASDATDDEFQSLDFPHRRGDHPHGKLMRWWSHPREKKYDVHPVMFDVVQYLAGRELFVTETGLSGITTVGTTGLRDGDDLLLIEGMSHLLIGRLEPSNELGNPKKRRREMSTIWMKREILGTAVAKGIDTKEGDVDEAICPPWFEDITHGKRGLFRFS</sequence>
<dbReference type="EMBL" id="CADEHS020000569">
    <property type="protein sequence ID" value="CAG9954329.1"/>
    <property type="molecule type" value="Genomic_DNA"/>
</dbReference>
<proteinExistence type="predicted"/>
<keyword evidence="2" id="KW-1185">Reference proteome</keyword>
<reference evidence="1" key="2">
    <citation type="submission" date="2021-10" db="EMBL/GenBank/DDBJ databases">
        <authorList>
            <person name="Piombo E."/>
        </authorList>
    </citation>
    <scope>NUCLEOTIDE SEQUENCE</scope>
</reference>
<evidence type="ECO:0000313" key="1">
    <source>
        <dbReference type="EMBL" id="CAG9954329.1"/>
    </source>
</evidence>
<evidence type="ECO:0000313" key="2">
    <source>
        <dbReference type="Proteomes" id="UP000836387"/>
    </source>
</evidence>
<protein>
    <submittedName>
        <fullName evidence="1">Uncharacterized protein</fullName>
    </submittedName>
</protein>
<reference evidence="1" key="1">
    <citation type="submission" date="2020-04" db="EMBL/GenBank/DDBJ databases">
        <authorList>
            <person name="Broberg M."/>
        </authorList>
    </citation>
    <scope>NUCLEOTIDE SEQUENCE</scope>
</reference>
<name>A0ACA9ULM9_BIOOC</name>
<comment type="caution">
    <text evidence="1">The sequence shown here is derived from an EMBL/GenBank/DDBJ whole genome shotgun (WGS) entry which is preliminary data.</text>
</comment>
<gene>
    <name evidence="1" type="ORF">CRV2_00016693</name>
</gene>
<dbReference type="Proteomes" id="UP000836387">
    <property type="component" value="Unassembled WGS sequence"/>
</dbReference>